<dbReference type="InterPro" id="IPR036388">
    <property type="entry name" value="WH-like_DNA-bd_sf"/>
</dbReference>
<proteinExistence type="predicted"/>
<accession>A0A7Y0E515</accession>
<dbReference type="Gene3D" id="1.10.10.10">
    <property type="entry name" value="Winged helix-like DNA-binding domain superfamily/Winged helix DNA-binding domain"/>
    <property type="match status" value="1"/>
</dbReference>
<organism evidence="2 3">
    <name type="scientific">Pacificispira spongiicola</name>
    <dbReference type="NCBI Taxonomy" id="2729598"/>
    <lineage>
        <taxon>Bacteria</taxon>
        <taxon>Pseudomonadati</taxon>
        <taxon>Pseudomonadota</taxon>
        <taxon>Alphaproteobacteria</taxon>
        <taxon>Rhodospirillales</taxon>
        <taxon>Rhodospirillaceae</taxon>
        <taxon>Pacificispira</taxon>
    </lineage>
</organism>
<dbReference type="InterPro" id="IPR036390">
    <property type="entry name" value="WH_DNA-bd_sf"/>
</dbReference>
<dbReference type="RefSeq" id="WP_169626914.1">
    <property type="nucleotide sequence ID" value="NZ_JABBNT010000006.1"/>
</dbReference>
<comment type="caution">
    <text evidence="2">The sequence shown here is derived from an EMBL/GenBank/DDBJ whole genome shotgun (WGS) entry which is preliminary data.</text>
</comment>
<dbReference type="EMBL" id="JABBNT010000006">
    <property type="protein sequence ID" value="NMM46516.1"/>
    <property type="molecule type" value="Genomic_DNA"/>
</dbReference>
<feature type="compositionally biased region" description="Polar residues" evidence="1">
    <location>
        <begin position="227"/>
        <end position="240"/>
    </location>
</feature>
<dbReference type="SUPFAM" id="SSF46785">
    <property type="entry name" value="Winged helix' DNA-binding domain"/>
    <property type="match status" value="1"/>
</dbReference>
<name>A0A7Y0E515_9PROT</name>
<protein>
    <submittedName>
        <fullName evidence="2">Replication protein</fullName>
    </submittedName>
</protein>
<gene>
    <name evidence="2" type="ORF">HH303_18640</name>
</gene>
<evidence type="ECO:0000313" key="2">
    <source>
        <dbReference type="EMBL" id="NMM46516.1"/>
    </source>
</evidence>
<sequence>MYHPALSRIQRLHAAMDAREINTLVACREIAGLAKELQETDPEAFSRYETLAEERRARQYRDYELHPANNGQDLLKPAGKAAKSAIKPLRNIYSDASERRRSSADARRWCIESGIWTIRDLTDTQSRVLVELLRECLKAKRKATYLTHDQLADRAGCSRSSVKTTIRLLVERSLIFVRRERISARKNAPNLYLPCRQIVQALGPYVSPTMSIGGQEAAPLGLRDNKSLNPTENPTPSQKANNRRMVNGKKEGSYKSPPRPSFNAVDRDIIIQAIPLLDGKPISTITADGELHARIDMIRAVLLPKISTAQYAQALRERGAGGAIALLATAMKCFTRTTDPIHSPVAYFRGTVSRKRPIFNPAESLRSTIQSHQDCDHKKEIAAVFVERIQAWKKGPLQ</sequence>
<feature type="region of interest" description="Disordered" evidence="1">
    <location>
        <begin position="216"/>
        <end position="259"/>
    </location>
</feature>
<reference evidence="2 3" key="1">
    <citation type="submission" date="2020-04" db="EMBL/GenBank/DDBJ databases">
        <title>Rhodospirillaceae bacterium KN72 isolated from deep sea.</title>
        <authorList>
            <person name="Zhang D.-C."/>
        </authorList>
    </citation>
    <scope>NUCLEOTIDE SEQUENCE [LARGE SCALE GENOMIC DNA]</scope>
    <source>
        <strain evidence="2 3">KN72</strain>
    </source>
</reference>
<keyword evidence="3" id="KW-1185">Reference proteome</keyword>
<evidence type="ECO:0000256" key="1">
    <source>
        <dbReference type="SAM" id="MobiDB-lite"/>
    </source>
</evidence>
<dbReference type="AlphaFoldDB" id="A0A7Y0E515"/>
<dbReference type="Proteomes" id="UP000539372">
    <property type="component" value="Unassembled WGS sequence"/>
</dbReference>
<evidence type="ECO:0000313" key="3">
    <source>
        <dbReference type="Proteomes" id="UP000539372"/>
    </source>
</evidence>